<dbReference type="InterPro" id="IPR051450">
    <property type="entry name" value="Gfo/Idh/MocA_Oxidoreductases"/>
</dbReference>
<protein>
    <submittedName>
        <fullName evidence="3">Uncharacterized protein</fullName>
    </submittedName>
</protein>
<dbReference type="PANTHER" id="PTHR43377">
    <property type="entry name" value="BILIVERDIN REDUCTASE A"/>
    <property type="match status" value="1"/>
</dbReference>
<accession>A0A0F9NW28</accession>
<dbReference type="Pfam" id="PF01408">
    <property type="entry name" value="GFO_IDH_MocA"/>
    <property type="match status" value="1"/>
</dbReference>
<evidence type="ECO:0000259" key="1">
    <source>
        <dbReference type="Pfam" id="PF01408"/>
    </source>
</evidence>
<proteinExistence type="predicted"/>
<gene>
    <name evidence="3" type="ORF">LCGC14_1288580</name>
</gene>
<evidence type="ECO:0000313" key="3">
    <source>
        <dbReference type="EMBL" id="KKM85482.1"/>
    </source>
</evidence>
<dbReference type="InterPro" id="IPR000683">
    <property type="entry name" value="Gfo/Idh/MocA-like_OxRdtase_N"/>
</dbReference>
<feature type="domain" description="GFO/IDH/MocA-like oxidoreductase" evidence="2">
    <location>
        <begin position="155"/>
        <end position="221"/>
    </location>
</feature>
<dbReference type="Gene3D" id="3.40.50.720">
    <property type="entry name" value="NAD(P)-binding Rossmann-like Domain"/>
    <property type="match status" value="1"/>
</dbReference>
<dbReference type="SUPFAM" id="SSF55347">
    <property type="entry name" value="Glyceraldehyde-3-phosphate dehydrogenase-like, C-terminal domain"/>
    <property type="match status" value="1"/>
</dbReference>
<reference evidence="3" key="1">
    <citation type="journal article" date="2015" name="Nature">
        <title>Complex archaea that bridge the gap between prokaryotes and eukaryotes.</title>
        <authorList>
            <person name="Spang A."/>
            <person name="Saw J.H."/>
            <person name="Jorgensen S.L."/>
            <person name="Zaremba-Niedzwiedzka K."/>
            <person name="Martijn J."/>
            <person name="Lind A.E."/>
            <person name="van Eijk R."/>
            <person name="Schleper C."/>
            <person name="Guy L."/>
            <person name="Ettema T.J."/>
        </authorList>
    </citation>
    <scope>NUCLEOTIDE SEQUENCE</scope>
</reference>
<evidence type="ECO:0000259" key="2">
    <source>
        <dbReference type="Pfam" id="PF22725"/>
    </source>
</evidence>
<dbReference type="InterPro" id="IPR055170">
    <property type="entry name" value="GFO_IDH_MocA-like_dom"/>
</dbReference>
<sequence>MPVNVAVVGVGYLGVHHARIYSCLDGANLSAVVDPDMEAAKAAAAKYGGSAVSDFREILCDVEALSIVTPTSFHFEVALECLKAGKHLLIEKPITTTVDEADALIEAAREYGCIVQVGHLERYNPAVMAVRGMVSDPRFIECERLAPFQPRGTDVDVTLDLMIHDIDIVMSLLEGREITGIRAKGTKFLTGKIDVAKAWLEFEGGAKALITANRIADAKKRLLRIHQGNSILNVDYMGMKIDESTKNDNGISTRSVEIVEHEPLKEEIRDFLRCVRNREKPMVSAFEGRRALEVALDITAMIKESEKY</sequence>
<dbReference type="InterPro" id="IPR036291">
    <property type="entry name" value="NAD(P)-bd_dom_sf"/>
</dbReference>
<dbReference type="Gene3D" id="3.30.360.10">
    <property type="entry name" value="Dihydrodipicolinate Reductase, domain 2"/>
    <property type="match status" value="1"/>
</dbReference>
<name>A0A0F9NW28_9ZZZZ</name>
<dbReference type="GO" id="GO:0000166">
    <property type="term" value="F:nucleotide binding"/>
    <property type="evidence" value="ECO:0007669"/>
    <property type="project" value="InterPro"/>
</dbReference>
<organism evidence="3">
    <name type="scientific">marine sediment metagenome</name>
    <dbReference type="NCBI Taxonomy" id="412755"/>
    <lineage>
        <taxon>unclassified sequences</taxon>
        <taxon>metagenomes</taxon>
        <taxon>ecological metagenomes</taxon>
    </lineage>
</organism>
<dbReference type="SUPFAM" id="SSF51735">
    <property type="entry name" value="NAD(P)-binding Rossmann-fold domains"/>
    <property type="match status" value="1"/>
</dbReference>
<dbReference type="PANTHER" id="PTHR43377:SF1">
    <property type="entry name" value="BILIVERDIN REDUCTASE A"/>
    <property type="match status" value="1"/>
</dbReference>
<dbReference type="EMBL" id="LAZR01007403">
    <property type="protein sequence ID" value="KKM85482.1"/>
    <property type="molecule type" value="Genomic_DNA"/>
</dbReference>
<dbReference type="AlphaFoldDB" id="A0A0F9NW28"/>
<dbReference type="Pfam" id="PF22725">
    <property type="entry name" value="GFO_IDH_MocA_C3"/>
    <property type="match status" value="1"/>
</dbReference>
<comment type="caution">
    <text evidence="3">The sequence shown here is derived from an EMBL/GenBank/DDBJ whole genome shotgun (WGS) entry which is preliminary data.</text>
</comment>
<feature type="domain" description="Gfo/Idh/MocA-like oxidoreductase N-terminal" evidence="1">
    <location>
        <begin position="3"/>
        <end position="119"/>
    </location>
</feature>